<dbReference type="AlphaFoldDB" id="A0A2H0KBY7"/>
<dbReference type="EMBL" id="PCVG01000029">
    <property type="protein sequence ID" value="PIQ68766.1"/>
    <property type="molecule type" value="Genomic_DNA"/>
</dbReference>
<dbReference type="Proteomes" id="UP000229342">
    <property type="component" value="Unassembled WGS sequence"/>
</dbReference>
<comment type="caution">
    <text evidence="1">The sequence shown here is derived from an EMBL/GenBank/DDBJ whole genome shotgun (WGS) entry which is preliminary data.</text>
</comment>
<name>A0A2H0KBY7_9BACT</name>
<evidence type="ECO:0000313" key="1">
    <source>
        <dbReference type="EMBL" id="PIQ68766.1"/>
    </source>
</evidence>
<accession>A0A2H0KBY7</accession>
<reference evidence="1 2" key="1">
    <citation type="submission" date="2017-09" db="EMBL/GenBank/DDBJ databases">
        <title>Depth-based differentiation of microbial function through sediment-hosted aquifers and enrichment of novel symbionts in the deep terrestrial subsurface.</title>
        <authorList>
            <person name="Probst A.J."/>
            <person name="Ladd B."/>
            <person name="Jarett J.K."/>
            <person name="Geller-Mcgrath D.E."/>
            <person name="Sieber C.M."/>
            <person name="Emerson J.B."/>
            <person name="Anantharaman K."/>
            <person name="Thomas B.C."/>
            <person name="Malmstrom R."/>
            <person name="Stieglmeier M."/>
            <person name="Klingl A."/>
            <person name="Woyke T."/>
            <person name="Ryan C.M."/>
            <person name="Banfield J.F."/>
        </authorList>
    </citation>
    <scope>NUCLEOTIDE SEQUENCE [LARGE SCALE GENOMIC DNA]</scope>
    <source>
        <strain evidence="1">CG11_big_fil_rev_8_21_14_0_20_46_11</strain>
    </source>
</reference>
<proteinExistence type="predicted"/>
<organism evidence="1 2">
    <name type="scientific">Candidatus Taylorbacteria bacterium CG11_big_fil_rev_8_21_14_0_20_46_11</name>
    <dbReference type="NCBI Taxonomy" id="1975025"/>
    <lineage>
        <taxon>Bacteria</taxon>
        <taxon>Candidatus Tayloriibacteriota</taxon>
    </lineage>
</organism>
<sequence>MRGIAGCSPFACAIRKRIYNITKETEDKMSSVSKFSVRKRGELIRQQLAGDRPASYRGKERKGQDVQVHSISLVQVLEGL</sequence>
<protein>
    <submittedName>
        <fullName evidence="1">Uncharacterized protein</fullName>
    </submittedName>
</protein>
<gene>
    <name evidence="1" type="ORF">COV91_02340</name>
</gene>
<evidence type="ECO:0000313" key="2">
    <source>
        <dbReference type="Proteomes" id="UP000229342"/>
    </source>
</evidence>